<protein>
    <submittedName>
        <fullName evidence="2">BTB domain-containing protein</fullName>
    </submittedName>
</protein>
<keyword evidence="1" id="KW-1185">Reference proteome</keyword>
<evidence type="ECO:0000313" key="1">
    <source>
        <dbReference type="Proteomes" id="UP000095282"/>
    </source>
</evidence>
<dbReference type="WBParaSite" id="Csp11.Scaffold98.g547.t1">
    <property type="protein sequence ID" value="Csp11.Scaffold98.g547.t1"/>
    <property type="gene ID" value="Csp11.Scaffold98.g547"/>
</dbReference>
<dbReference type="AlphaFoldDB" id="A0A1I7V564"/>
<name>A0A1I7V564_9PELO</name>
<evidence type="ECO:0000313" key="2">
    <source>
        <dbReference type="WBParaSite" id="Csp11.Scaffold98.g547.t1"/>
    </source>
</evidence>
<proteinExistence type="predicted"/>
<reference evidence="2" key="1">
    <citation type="submission" date="2016-11" db="UniProtKB">
        <authorList>
            <consortium name="WormBaseParasite"/>
        </authorList>
    </citation>
    <scope>IDENTIFICATION</scope>
</reference>
<accession>A0A1I7V564</accession>
<sequence length="143" mass="16814">MFVQLLTFHSPYFNSDKAIEIKDDPTNVFDDFLQIAHGVRGTILLYRALELLKFAKTYNLSHVIQLVDQKTKLECWRIEIFIPDAIEYGLDHWMAYFLREQGTSEELAGNLKGKNVERMSGEMMKKCVKRFFEFVIPNKHFVC</sequence>
<dbReference type="Proteomes" id="UP000095282">
    <property type="component" value="Unplaced"/>
</dbReference>
<organism evidence="1 2">
    <name type="scientific">Caenorhabditis tropicalis</name>
    <dbReference type="NCBI Taxonomy" id="1561998"/>
    <lineage>
        <taxon>Eukaryota</taxon>
        <taxon>Metazoa</taxon>
        <taxon>Ecdysozoa</taxon>
        <taxon>Nematoda</taxon>
        <taxon>Chromadorea</taxon>
        <taxon>Rhabditida</taxon>
        <taxon>Rhabditina</taxon>
        <taxon>Rhabditomorpha</taxon>
        <taxon>Rhabditoidea</taxon>
        <taxon>Rhabditidae</taxon>
        <taxon>Peloderinae</taxon>
        <taxon>Caenorhabditis</taxon>
    </lineage>
</organism>